<dbReference type="InterPro" id="IPR033749">
    <property type="entry name" value="Polyprenyl_synt_CS"/>
</dbReference>
<dbReference type="PROSITE" id="PS00444">
    <property type="entry name" value="POLYPRENYL_SYNTHASE_2"/>
    <property type="match status" value="1"/>
</dbReference>
<reference evidence="8 9" key="1">
    <citation type="submission" date="2018-11" db="EMBL/GenBank/DDBJ databases">
        <title>Taxonoimc description of Halomarina strain SPP-AMP-1.</title>
        <authorList>
            <person name="Pal Y."/>
            <person name="Srinivasana K."/>
            <person name="Verma A."/>
            <person name="Kumar P."/>
        </authorList>
    </citation>
    <scope>NUCLEOTIDE SEQUENCE [LARGE SCALE GENOMIC DNA]</scope>
    <source>
        <strain evidence="8 9">SPP-AMP-1</strain>
    </source>
</reference>
<keyword evidence="4" id="KW-0479">Metal-binding</keyword>
<dbReference type="Gene3D" id="1.10.600.10">
    <property type="entry name" value="Farnesyl Diphosphate Synthase"/>
    <property type="match status" value="1"/>
</dbReference>
<dbReference type="GO" id="GO:0004659">
    <property type="term" value="F:prenyltransferase activity"/>
    <property type="evidence" value="ECO:0007669"/>
    <property type="project" value="InterPro"/>
</dbReference>
<dbReference type="PROSITE" id="PS00723">
    <property type="entry name" value="POLYPRENYL_SYNTHASE_1"/>
    <property type="match status" value="1"/>
</dbReference>
<dbReference type="PANTHER" id="PTHR12001">
    <property type="entry name" value="GERANYLGERANYL PYROPHOSPHATE SYNTHASE"/>
    <property type="match status" value="1"/>
</dbReference>
<evidence type="ECO:0000256" key="6">
    <source>
        <dbReference type="RuleBase" id="RU004466"/>
    </source>
</evidence>
<keyword evidence="3 6" id="KW-0808">Transferase</keyword>
<dbReference type="AlphaFoldDB" id="A0A3P3RL20"/>
<comment type="cofactor">
    <cofactor evidence="1">
        <name>Mg(2+)</name>
        <dbReference type="ChEBI" id="CHEBI:18420"/>
    </cofactor>
</comment>
<evidence type="ECO:0000256" key="1">
    <source>
        <dbReference type="ARBA" id="ARBA00001946"/>
    </source>
</evidence>
<dbReference type="RefSeq" id="WP_124953245.1">
    <property type="nucleotide sequence ID" value="NZ_RRCH01000002.1"/>
</dbReference>
<evidence type="ECO:0000256" key="3">
    <source>
        <dbReference type="ARBA" id="ARBA00022679"/>
    </source>
</evidence>
<dbReference type="Pfam" id="PF00348">
    <property type="entry name" value="polyprenyl_synt"/>
    <property type="match status" value="1"/>
</dbReference>
<dbReference type="Proteomes" id="UP000282322">
    <property type="component" value="Unassembled WGS sequence"/>
</dbReference>
<evidence type="ECO:0000313" key="8">
    <source>
        <dbReference type="EMBL" id="RRJ34075.1"/>
    </source>
</evidence>
<keyword evidence="9" id="KW-1185">Reference proteome</keyword>
<dbReference type="GO" id="GO:0046872">
    <property type="term" value="F:metal ion binding"/>
    <property type="evidence" value="ECO:0007669"/>
    <property type="project" value="UniProtKB-KW"/>
</dbReference>
<dbReference type="OrthoDB" id="26738at2157"/>
<dbReference type="SUPFAM" id="SSF48576">
    <property type="entry name" value="Terpenoid synthases"/>
    <property type="match status" value="1"/>
</dbReference>
<comment type="caution">
    <text evidence="8">The sequence shown here is derived from an EMBL/GenBank/DDBJ whole genome shotgun (WGS) entry which is preliminary data.</text>
</comment>
<accession>A0A3P3RL20</accession>
<sequence length="319" mass="36791">MNDMETDSDHDKNEETSNISNWLQSSVQPRIDRRLKDSLADSPFEEELRYQIEAGGKRLRPGLTFLIGKLCGVSPDELVDTAAGIELLHTFSLVHDDIIDDDDLRRGEPSVWAVYGQDRAINLGDMLFAHSVGLFPGEYKEIALEKSIQMAEGQQMELDFEKRRDIDYKEYLKMAQKKTGALLDLCIEIPQQMSTVNLEIQNYSLLGLAFQIRDDLLDFEQSDDRRIGSDVRAGRRSLPMIHADDDRIYEILEKPPMDTTRSDIERVKEILHDKESMSFARKQMSEFIERSVACVEHLPDTQEKRMLRQGVRYFATRDL</sequence>
<gene>
    <name evidence="8" type="ORF">EIK79_00840</name>
</gene>
<dbReference type="SFLD" id="SFLDS00005">
    <property type="entry name" value="Isoprenoid_Synthase_Type_I"/>
    <property type="match status" value="1"/>
</dbReference>
<dbReference type="EMBL" id="RRCH01000002">
    <property type="protein sequence ID" value="RRJ34075.1"/>
    <property type="molecule type" value="Genomic_DNA"/>
</dbReference>
<protein>
    <submittedName>
        <fullName evidence="8">Polyprenyl synthetase family protein</fullName>
    </submittedName>
</protein>
<keyword evidence="5" id="KW-0460">Magnesium</keyword>
<proteinExistence type="inferred from homology"/>
<dbReference type="InterPro" id="IPR000092">
    <property type="entry name" value="Polyprenyl_synt"/>
</dbReference>
<comment type="similarity">
    <text evidence="2 6">Belongs to the FPP/GGPP synthase family.</text>
</comment>
<name>A0A3P3RL20_9EURY</name>
<evidence type="ECO:0000256" key="7">
    <source>
        <dbReference type="SAM" id="MobiDB-lite"/>
    </source>
</evidence>
<evidence type="ECO:0000313" key="9">
    <source>
        <dbReference type="Proteomes" id="UP000282322"/>
    </source>
</evidence>
<dbReference type="GO" id="GO:0008299">
    <property type="term" value="P:isoprenoid biosynthetic process"/>
    <property type="evidence" value="ECO:0007669"/>
    <property type="project" value="InterPro"/>
</dbReference>
<dbReference type="CDD" id="cd00685">
    <property type="entry name" value="Trans_IPPS_HT"/>
    <property type="match status" value="1"/>
</dbReference>
<dbReference type="InterPro" id="IPR008949">
    <property type="entry name" value="Isoprenoid_synthase_dom_sf"/>
</dbReference>
<feature type="region of interest" description="Disordered" evidence="7">
    <location>
        <begin position="1"/>
        <end position="24"/>
    </location>
</feature>
<evidence type="ECO:0000256" key="2">
    <source>
        <dbReference type="ARBA" id="ARBA00006706"/>
    </source>
</evidence>
<evidence type="ECO:0000256" key="5">
    <source>
        <dbReference type="ARBA" id="ARBA00022842"/>
    </source>
</evidence>
<evidence type="ECO:0000256" key="4">
    <source>
        <dbReference type="ARBA" id="ARBA00022723"/>
    </source>
</evidence>
<dbReference type="PANTHER" id="PTHR12001:SF85">
    <property type="entry name" value="SHORT CHAIN ISOPRENYL DIPHOSPHATE SYNTHASE"/>
    <property type="match status" value="1"/>
</dbReference>
<organism evidence="8 9">
    <name type="scientific">Halocatena pleomorpha</name>
    <dbReference type="NCBI Taxonomy" id="1785090"/>
    <lineage>
        <taxon>Archaea</taxon>
        <taxon>Methanobacteriati</taxon>
        <taxon>Methanobacteriota</taxon>
        <taxon>Stenosarchaea group</taxon>
        <taxon>Halobacteria</taxon>
        <taxon>Halobacteriales</taxon>
        <taxon>Natronomonadaceae</taxon>
        <taxon>Halocatena</taxon>
    </lineage>
</organism>